<dbReference type="Proteomes" id="UP001558652">
    <property type="component" value="Unassembled WGS sequence"/>
</dbReference>
<proteinExistence type="inferred from homology"/>
<dbReference type="EMBL" id="JBFDAA010000016">
    <property type="protein sequence ID" value="KAL1117144.1"/>
    <property type="molecule type" value="Genomic_DNA"/>
</dbReference>
<dbReference type="AlphaFoldDB" id="A0ABD0Y0Y5"/>
<evidence type="ECO:0000313" key="5">
    <source>
        <dbReference type="EMBL" id="KAL1117144.1"/>
    </source>
</evidence>
<evidence type="ECO:0000256" key="3">
    <source>
        <dbReference type="ARBA" id="ARBA00030367"/>
    </source>
</evidence>
<evidence type="ECO:0000256" key="1">
    <source>
        <dbReference type="ARBA" id="ARBA00009885"/>
    </source>
</evidence>
<reference evidence="5 6" key="1">
    <citation type="submission" date="2024-07" db="EMBL/GenBank/DDBJ databases">
        <title>Chromosome-level genome assembly of the water stick insect Ranatra chinensis (Heteroptera: Nepidae).</title>
        <authorList>
            <person name="Liu X."/>
        </authorList>
    </citation>
    <scope>NUCLEOTIDE SEQUENCE [LARGE SCALE GENOMIC DNA]</scope>
    <source>
        <strain evidence="5">Cailab_2021Rc</strain>
        <tissue evidence="5">Muscle</tissue>
    </source>
</reference>
<comment type="similarity">
    <text evidence="1">Belongs to the rtf2 family.</text>
</comment>
<dbReference type="CDD" id="cd16653">
    <property type="entry name" value="RING-like_Rtf2"/>
    <property type="match status" value="1"/>
</dbReference>
<gene>
    <name evidence="5" type="ORF">AAG570_004472</name>
</gene>
<dbReference type="PANTHER" id="PTHR12775">
    <property type="entry name" value="PROTEIN C20ORF43 HOMOLOG"/>
    <property type="match status" value="1"/>
</dbReference>
<accession>A0ABD0Y0Y5</accession>
<name>A0ABD0Y0Y5_9HEMI</name>
<feature type="region of interest" description="Disordered" evidence="4">
    <location>
        <begin position="182"/>
        <end position="233"/>
    </location>
</feature>
<evidence type="ECO:0000256" key="2">
    <source>
        <dbReference type="ARBA" id="ARBA00015157"/>
    </source>
</evidence>
<keyword evidence="6" id="KW-1185">Reference proteome</keyword>
<comment type="caution">
    <text evidence="5">The sequence shown here is derived from an EMBL/GenBank/DDBJ whole genome shotgun (WGS) entry which is preliminary data.</text>
</comment>
<dbReference type="PANTHER" id="PTHR12775:SF0">
    <property type="entry name" value="REPLICATION TERMINATION FACTOR 2"/>
    <property type="match status" value="1"/>
</dbReference>
<protein>
    <recommendedName>
        <fullName evidence="2">Replication termination factor 2</fullName>
    </recommendedName>
    <alternativeName>
        <fullName evidence="3">Replication termination factor 2 domain-containing protein 1</fullName>
    </alternativeName>
</protein>
<dbReference type="InterPro" id="IPR006735">
    <property type="entry name" value="Rtf2"/>
</dbReference>
<evidence type="ECO:0000256" key="4">
    <source>
        <dbReference type="SAM" id="MobiDB-lite"/>
    </source>
</evidence>
<dbReference type="Pfam" id="PF04641">
    <property type="entry name" value="Rtf2"/>
    <property type="match status" value="1"/>
</dbReference>
<evidence type="ECO:0000313" key="6">
    <source>
        <dbReference type="Proteomes" id="UP001558652"/>
    </source>
</evidence>
<feature type="compositionally biased region" description="Polar residues" evidence="4">
    <location>
        <begin position="197"/>
        <end position="226"/>
    </location>
</feature>
<dbReference type="InterPro" id="IPR027799">
    <property type="entry name" value="Rtf2_RING-finger"/>
</dbReference>
<sequence>MGCDGGTIPKRDELVRTKKKTEMKDKQSDLNFRWRCCNISQAPLIPPIVACGLGRLYNKDAVIMGILDKATMPESAKHIKSLKDVKELNLTSNPAYTQREGKSDSYTDHQTAAYICPVIGLEMNGKFRFCFSWKCGCVVSERAMKELKSNVCHKCQADVEESEIVVLNPEDSDLDLMRTRMESRQARMKAKKRADKQSSTQVATSSGSQEVDNSSNPPDTSKQPSENPDGVKRSGVVGTLQAVCDPKKAKPGNYKIAKDPEASTAYKSLFTSSEKAKNQMKAHWITYNPFYN</sequence>
<organism evidence="5 6">
    <name type="scientific">Ranatra chinensis</name>
    <dbReference type="NCBI Taxonomy" id="642074"/>
    <lineage>
        <taxon>Eukaryota</taxon>
        <taxon>Metazoa</taxon>
        <taxon>Ecdysozoa</taxon>
        <taxon>Arthropoda</taxon>
        <taxon>Hexapoda</taxon>
        <taxon>Insecta</taxon>
        <taxon>Pterygota</taxon>
        <taxon>Neoptera</taxon>
        <taxon>Paraneoptera</taxon>
        <taxon>Hemiptera</taxon>
        <taxon>Heteroptera</taxon>
        <taxon>Panheteroptera</taxon>
        <taxon>Nepomorpha</taxon>
        <taxon>Nepidae</taxon>
        <taxon>Ranatrinae</taxon>
        <taxon>Ranatra</taxon>
    </lineage>
</organism>